<evidence type="ECO:0000256" key="1">
    <source>
        <dbReference type="SAM" id="MobiDB-lite"/>
    </source>
</evidence>
<accession>K3WSH7</accession>
<keyword evidence="2" id="KW-0472">Membrane</keyword>
<dbReference type="VEuPathDB" id="FungiDB:PYU1_G007905"/>
<keyword evidence="4" id="KW-1185">Reference proteome</keyword>
<reference evidence="4" key="1">
    <citation type="journal article" date="2010" name="Genome Biol.">
        <title>Genome sequence of the necrotrophic plant pathogen Pythium ultimum reveals original pathogenicity mechanisms and effector repertoire.</title>
        <authorList>
            <person name="Levesque C.A."/>
            <person name="Brouwer H."/>
            <person name="Cano L."/>
            <person name="Hamilton J.P."/>
            <person name="Holt C."/>
            <person name="Huitema E."/>
            <person name="Raffaele S."/>
            <person name="Robideau G.P."/>
            <person name="Thines M."/>
            <person name="Win J."/>
            <person name="Zerillo M.M."/>
            <person name="Beakes G.W."/>
            <person name="Boore J.L."/>
            <person name="Busam D."/>
            <person name="Dumas B."/>
            <person name="Ferriera S."/>
            <person name="Fuerstenberg S.I."/>
            <person name="Gachon C.M."/>
            <person name="Gaulin E."/>
            <person name="Govers F."/>
            <person name="Grenville-Briggs L."/>
            <person name="Horner N."/>
            <person name="Hostetler J."/>
            <person name="Jiang R.H."/>
            <person name="Johnson J."/>
            <person name="Krajaejun T."/>
            <person name="Lin H."/>
            <person name="Meijer H.J."/>
            <person name="Moore B."/>
            <person name="Morris P."/>
            <person name="Phuntmart V."/>
            <person name="Puiu D."/>
            <person name="Shetty J."/>
            <person name="Stajich J.E."/>
            <person name="Tripathy S."/>
            <person name="Wawra S."/>
            <person name="van West P."/>
            <person name="Whitty B.R."/>
            <person name="Coutinho P.M."/>
            <person name="Henrissat B."/>
            <person name="Martin F."/>
            <person name="Thomas P.D."/>
            <person name="Tyler B.M."/>
            <person name="De Vries R.P."/>
            <person name="Kamoun S."/>
            <person name="Yandell M."/>
            <person name="Tisserat N."/>
            <person name="Buell C.R."/>
        </authorList>
    </citation>
    <scope>NUCLEOTIDE SEQUENCE</scope>
    <source>
        <strain evidence="4">DAOM:BR144</strain>
    </source>
</reference>
<dbReference type="InParanoid" id="K3WSH7"/>
<dbReference type="HOGENOM" id="CLU_166446_0_0_1"/>
<evidence type="ECO:0000313" key="3">
    <source>
        <dbReference type="EnsemblProtists" id="PYU1_T007921"/>
    </source>
</evidence>
<name>K3WSH7_GLOUD</name>
<sequence length="89" mass="10475">MVKVSKMMLHYTLLFSVPIAGAYYFWDPKSDDEIRKDVETKVKPDLERRRKHQAKFAELLMPKHATSEETQKQLDQVTDFTPKHPGTRN</sequence>
<dbReference type="OMA" id="AYWDPKS"/>
<dbReference type="EnsemblProtists" id="PYU1_T007921">
    <property type="protein sequence ID" value="PYU1_T007921"/>
    <property type="gene ID" value="PYU1_G007905"/>
</dbReference>
<dbReference type="eggNOG" id="ENOG502S6T8">
    <property type="taxonomic scope" value="Eukaryota"/>
</dbReference>
<evidence type="ECO:0000313" key="4">
    <source>
        <dbReference type="Proteomes" id="UP000019132"/>
    </source>
</evidence>
<dbReference type="EMBL" id="GL376617">
    <property type="status" value="NOT_ANNOTATED_CDS"/>
    <property type="molecule type" value="Genomic_DNA"/>
</dbReference>
<protein>
    <submittedName>
        <fullName evidence="3">Uncharacterized protein</fullName>
    </submittedName>
</protein>
<proteinExistence type="predicted"/>
<dbReference type="Proteomes" id="UP000019132">
    <property type="component" value="Unassembled WGS sequence"/>
</dbReference>
<keyword evidence="2" id="KW-0812">Transmembrane</keyword>
<feature type="region of interest" description="Disordered" evidence="1">
    <location>
        <begin position="57"/>
        <end position="89"/>
    </location>
</feature>
<reference evidence="3" key="3">
    <citation type="submission" date="2015-02" db="UniProtKB">
        <authorList>
            <consortium name="EnsemblProtists"/>
        </authorList>
    </citation>
    <scope>IDENTIFICATION</scope>
    <source>
        <strain evidence="3">DAOM BR144</strain>
    </source>
</reference>
<keyword evidence="2" id="KW-1133">Transmembrane helix</keyword>
<dbReference type="AlphaFoldDB" id="K3WSH7"/>
<organism evidence="3 4">
    <name type="scientific">Globisporangium ultimum (strain ATCC 200006 / CBS 805.95 / DAOM BR144)</name>
    <name type="common">Pythium ultimum</name>
    <dbReference type="NCBI Taxonomy" id="431595"/>
    <lineage>
        <taxon>Eukaryota</taxon>
        <taxon>Sar</taxon>
        <taxon>Stramenopiles</taxon>
        <taxon>Oomycota</taxon>
        <taxon>Peronosporomycetes</taxon>
        <taxon>Pythiales</taxon>
        <taxon>Pythiaceae</taxon>
        <taxon>Globisporangium</taxon>
    </lineage>
</organism>
<evidence type="ECO:0000256" key="2">
    <source>
        <dbReference type="SAM" id="Phobius"/>
    </source>
</evidence>
<feature type="transmembrane region" description="Helical" evidence="2">
    <location>
        <begin position="7"/>
        <end position="26"/>
    </location>
</feature>
<reference evidence="4" key="2">
    <citation type="submission" date="2010-04" db="EMBL/GenBank/DDBJ databases">
        <authorList>
            <person name="Buell R."/>
            <person name="Hamilton J."/>
            <person name="Hostetler J."/>
        </authorList>
    </citation>
    <scope>NUCLEOTIDE SEQUENCE [LARGE SCALE GENOMIC DNA]</scope>
    <source>
        <strain evidence="4">DAOM:BR144</strain>
    </source>
</reference>